<reference evidence="1" key="1">
    <citation type="submission" date="2014-09" db="EMBL/GenBank/DDBJ databases">
        <authorList>
            <person name="Magalhaes I.L.F."/>
            <person name="Oliveira U."/>
            <person name="Santos F.R."/>
            <person name="Vidigal T.H.D.A."/>
            <person name="Brescovit A.D."/>
            <person name="Santos A.J."/>
        </authorList>
    </citation>
    <scope>NUCLEOTIDE SEQUENCE</scope>
    <source>
        <tissue evidence="1">Shoot tissue taken approximately 20 cm above the soil surface</tissue>
    </source>
</reference>
<organism evidence="1">
    <name type="scientific">Arundo donax</name>
    <name type="common">Giant reed</name>
    <name type="synonym">Donax arundinaceus</name>
    <dbReference type="NCBI Taxonomy" id="35708"/>
    <lineage>
        <taxon>Eukaryota</taxon>
        <taxon>Viridiplantae</taxon>
        <taxon>Streptophyta</taxon>
        <taxon>Embryophyta</taxon>
        <taxon>Tracheophyta</taxon>
        <taxon>Spermatophyta</taxon>
        <taxon>Magnoliopsida</taxon>
        <taxon>Liliopsida</taxon>
        <taxon>Poales</taxon>
        <taxon>Poaceae</taxon>
        <taxon>PACMAD clade</taxon>
        <taxon>Arundinoideae</taxon>
        <taxon>Arundineae</taxon>
        <taxon>Arundo</taxon>
    </lineage>
</organism>
<sequence>MFRINMHFSLKPFVCHNEMVKKFENLNKKVIAIMKPAYLTGHIYEHFTYTSPIRERG</sequence>
<proteinExistence type="predicted"/>
<evidence type="ECO:0000313" key="1">
    <source>
        <dbReference type="EMBL" id="JAE25507.1"/>
    </source>
</evidence>
<reference evidence="1" key="2">
    <citation type="journal article" date="2015" name="Data Brief">
        <title>Shoot transcriptome of the giant reed, Arundo donax.</title>
        <authorList>
            <person name="Barrero R.A."/>
            <person name="Guerrero F.D."/>
            <person name="Moolhuijzen P."/>
            <person name="Goolsby J.A."/>
            <person name="Tidwell J."/>
            <person name="Bellgard S.E."/>
            <person name="Bellgard M.I."/>
        </authorList>
    </citation>
    <scope>NUCLEOTIDE SEQUENCE</scope>
    <source>
        <tissue evidence="1">Shoot tissue taken approximately 20 cm above the soil surface</tissue>
    </source>
</reference>
<dbReference type="AlphaFoldDB" id="A0A0A9GLY0"/>
<protein>
    <submittedName>
        <fullName evidence="1">Uncharacterized protein</fullName>
    </submittedName>
</protein>
<dbReference type="EMBL" id="GBRH01172389">
    <property type="protein sequence ID" value="JAE25507.1"/>
    <property type="molecule type" value="Transcribed_RNA"/>
</dbReference>
<name>A0A0A9GLY0_ARUDO</name>
<accession>A0A0A9GLY0</accession>